<sequence length="458" mass="49907">MPFFCSNVSVNSNSVIKPLLLAGAVFVTQPMAVAGDISTLRESVEYALTHNRMLGANAQSVEQANAGLSDATGRLLPRVDLSSGVVRSNAPGDYFGMKLNQKGITAADFNPAVMNNPGYINNYQTRVGVTMPLYQGGALWAGRKLASHQADASLYGHDYMKQQIVFQTVSVYARVRQSQAHIEAMQGAVVAAKKRLQDTEAMEKRGVLIKSDVMDARVHLLRTTVQLEEAKNALAGSKDMLEQVMGLNGDVALNTEEDPHLKMPVMTLEEAIEKALAARPDLKALEENHMAASAGIDRSRAAFLPHVDLVAAQDWNSSTFGMKNRNSMVGATVTMNIFSGGSDAARMRAAQAETVSLEYKTGDLKQQIRNEVSHAWRQLAESRMRFESESEAMHQSDESLRIKSLRYEQGLTKTSDLLDAQVQTDSTRVSTIRAKYDVTVAEAALLLAVGALSEEVIQ</sequence>
<dbReference type="KEGG" id="maes:Ga0123461_1045"/>
<evidence type="ECO:0000256" key="4">
    <source>
        <dbReference type="ARBA" id="ARBA00022452"/>
    </source>
</evidence>
<dbReference type="GO" id="GO:0015562">
    <property type="term" value="F:efflux transmembrane transporter activity"/>
    <property type="evidence" value="ECO:0007669"/>
    <property type="project" value="InterPro"/>
</dbReference>
<name>A0A2K8L3D5_MARES</name>
<keyword evidence="5" id="KW-0812">Transmembrane</keyword>
<evidence type="ECO:0000256" key="3">
    <source>
        <dbReference type="ARBA" id="ARBA00022448"/>
    </source>
</evidence>
<keyword evidence="7" id="KW-0998">Cell outer membrane</keyword>
<keyword evidence="9" id="KW-1185">Reference proteome</keyword>
<keyword evidence="4" id="KW-1134">Transmembrane beta strand</keyword>
<evidence type="ECO:0000256" key="6">
    <source>
        <dbReference type="ARBA" id="ARBA00023136"/>
    </source>
</evidence>
<dbReference type="InterPro" id="IPR051906">
    <property type="entry name" value="TolC-like"/>
</dbReference>
<comment type="subcellular location">
    <subcellularLocation>
        <location evidence="1">Cell outer membrane</location>
    </subcellularLocation>
</comment>
<dbReference type="OrthoDB" id="13803at2"/>
<dbReference type="GO" id="GO:1990281">
    <property type="term" value="C:efflux pump complex"/>
    <property type="evidence" value="ECO:0007669"/>
    <property type="project" value="TreeGrafter"/>
</dbReference>
<evidence type="ECO:0000256" key="5">
    <source>
        <dbReference type="ARBA" id="ARBA00022692"/>
    </source>
</evidence>
<dbReference type="SUPFAM" id="SSF56954">
    <property type="entry name" value="Outer membrane efflux proteins (OEP)"/>
    <property type="match status" value="1"/>
</dbReference>
<dbReference type="GO" id="GO:0015288">
    <property type="term" value="F:porin activity"/>
    <property type="evidence" value="ECO:0007669"/>
    <property type="project" value="TreeGrafter"/>
</dbReference>
<keyword evidence="6" id="KW-0472">Membrane</keyword>
<dbReference type="EMBL" id="CP018799">
    <property type="protein sequence ID" value="ATX79464.1"/>
    <property type="molecule type" value="Genomic_DNA"/>
</dbReference>
<dbReference type="PANTHER" id="PTHR30026">
    <property type="entry name" value="OUTER MEMBRANE PROTEIN TOLC"/>
    <property type="match status" value="1"/>
</dbReference>
<organism evidence="8 9">
    <name type="scientific">Mariprofundus aestuarium</name>
    <dbReference type="NCBI Taxonomy" id="1921086"/>
    <lineage>
        <taxon>Bacteria</taxon>
        <taxon>Pseudomonadati</taxon>
        <taxon>Pseudomonadota</taxon>
        <taxon>Candidatius Mariprofundia</taxon>
        <taxon>Mariprofundales</taxon>
        <taxon>Mariprofundaceae</taxon>
        <taxon>Mariprofundus</taxon>
    </lineage>
</organism>
<dbReference type="GO" id="GO:0009279">
    <property type="term" value="C:cell outer membrane"/>
    <property type="evidence" value="ECO:0007669"/>
    <property type="project" value="UniProtKB-SubCell"/>
</dbReference>
<gene>
    <name evidence="8" type="ORF">Ga0123461_1045</name>
</gene>
<dbReference type="PANTHER" id="PTHR30026:SF21">
    <property type="entry name" value="SLR1270 PROTEIN"/>
    <property type="match status" value="1"/>
</dbReference>
<reference evidence="8 9" key="1">
    <citation type="submission" date="2016-12" db="EMBL/GenBank/DDBJ databases">
        <title>Isolation and genomic insights into novel planktonic Zetaproteobacteria from stratified waters of the Chesapeake Bay.</title>
        <authorList>
            <person name="McAllister S.M."/>
            <person name="Kato S."/>
            <person name="Chan C.S."/>
            <person name="Chiu B.K."/>
            <person name="Field E.K."/>
        </authorList>
    </citation>
    <scope>NUCLEOTIDE SEQUENCE [LARGE SCALE GENOMIC DNA]</scope>
    <source>
        <strain evidence="8 9">CP-5</strain>
    </source>
</reference>
<evidence type="ECO:0000256" key="1">
    <source>
        <dbReference type="ARBA" id="ARBA00004442"/>
    </source>
</evidence>
<dbReference type="AlphaFoldDB" id="A0A2K8L3D5"/>
<comment type="similarity">
    <text evidence="2">Belongs to the outer membrane factor (OMF) (TC 1.B.17) family.</text>
</comment>
<evidence type="ECO:0000256" key="2">
    <source>
        <dbReference type="ARBA" id="ARBA00007613"/>
    </source>
</evidence>
<keyword evidence="3" id="KW-0813">Transport</keyword>
<protein>
    <submittedName>
        <fullName evidence="8">Outer membrane protein TolC</fullName>
    </submittedName>
</protein>
<dbReference type="Pfam" id="PF02321">
    <property type="entry name" value="OEP"/>
    <property type="match status" value="2"/>
</dbReference>
<evidence type="ECO:0000313" key="8">
    <source>
        <dbReference type="EMBL" id="ATX79464.1"/>
    </source>
</evidence>
<evidence type="ECO:0000256" key="7">
    <source>
        <dbReference type="ARBA" id="ARBA00023237"/>
    </source>
</evidence>
<evidence type="ECO:0000313" key="9">
    <source>
        <dbReference type="Proteomes" id="UP000231701"/>
    </source>
</evidence>
<dbReference type="Gene3D" id="1.20.1600.10">
    <property type="entry name" value="Outer membrane efflux proteins (OEP)"/>
    <property type="match status" value="1"/>
</dbReference>
<dbReference type="InterPro" id="IPR003423">
    <property type="entry name" value="OMP_efflux"/>
</dbReference>
<proteinExistence type="inferred from homology"/>
<dbReference type="Proteomes" id="UP000231701">
    <property type="component" value="Chromosome"/>
</dbReference>
<accession>A0A2K8L3D5</accession>